<gene>
    <name evidence="14" type="ORF">DNG_05319</name>
</gene>
<feature type="region of interest" description="Disordered" evidence="12">
    <location>
        <begin position="114"/>
        <end position="206"/>
    </location>
</feature>
<comment type="caution">
    <text evidence="14">The sequence shown here is derived from an EMBL/GenBank/DDBJ whole genome shotgun (WGS) entry which is preliminary data.</text>
</comment>
<evidence type="ECO:0000256" key="8">
    <source>
        <dbReference type="ARBA" id="ARBA00023242"/>
    </source>
</evidence>
<dbReference type="GO" id="GO:0000981">
    <property type="term" value="F:DNA-binding transcription factor activity, RNA polymerase II-specific"/>
    <property type="evidence" value="ECO:0007669"/>
    <property type="project" value="TreeGrafter"/>
</dbReference>
<organism evidence="14 15">
    <name type="scientific">Cephalotrichum gorgonifer</name>
    <dbReference type="NCBI Taxonomy" id="2041049"/>
    <lineage>
        <taxon>Eukaryota</taxon>
        <taxon>Fungi</taxon>
        <taxon>Dikarya</taxon>
        <taxon>Ascomycota</taxon>
        <taxon>Pezizomycotina</taxon>
        <taxon>Sordariomycetes</taxon>
        <taxon>Hypocreomycetidae</taxon>
        <taxon>Microascales</taxon>
        <taxon>Microascaceae</taxon>
        <taxon>Cephalotrichum</taxon>
    </lineage>
</organism>
<proteinExistence type="inferred from homology"/>
<evidence type="ECO:0000256" key="9">
    <source>
        <dbReference type="ARBA" id="ARBA00061302"/>
    </source>
</evidence>
<evidence type="ECO:0000256" key="11">
    <source>
        <dbReference type="SAM" id="Coils"/>
    </source>
</evidence>
<feature type="compositionally biased region" description="Polar residues" evidence="12">
    <location>
        <begin position="147"/>
        <end position="163"/>
    </location>
</feature>
<dbReference type="InterPro" id="IPR046347">
    <property type="entry name" value="bZIP_sf"/>
</dbReference>
<keyword evidence="4" id="KW-0805">Transcription regulation</keyword>
<keyword evidence="3" id="KW-0028">Amino-acid biosynthesis</keyword>
<dbReference type="GO" id="GO:0005667">
    <property type="term" value="C:transcription regulator complex"/>
    <property type="evidence" value="ECO:0007669"/>
    <property type="project" value="TreeGrafter"/>
</dbReference>
<evidence type="ECO:0000313" key="15">
    <source>
        <dbReference type="Proteomes" id="UP001187682"/>
    </source>
</evidence>
<keyword evidence="6" id="KW-0010">Activator</keyword>
<evidence type="ECO:0000256" key="5">
    <source>
        <dbReference type="ARBA" id="ARBA00023125"/>
    </source>
</evidence>
<dbReference type="SUPFAM" id="SSF57959">
    <property type="entry name" value="Leucine zipper domain"/>
    <property type="match status" value="1"/>
</dbReference>
<evidence type="ECO:0000256" key="4">
    <source>
        <dbReference type="ARBA" id="ARBA00023015"/>
    </source>
</evidence>
<dbReference type="Pfam" id="PF07716">
    <property type="entry name" value="bZIP_2"/>
    <property type="match status" value="1"/>
</dbReference>
<reference evidence="14" key="1">
    <citation type="submission" date="2018-03" db="EMBL/GenBank/DDBJ databases">
        <authorList>
            <person name="Guldener U."/>
        </authorList>
    </citation>
    <scope>NUCLEOTIDE SEQUENCE</scope>
</reference>
<feature type="region of interest" description="Disordered" evidence="12">
    <location>
        <begin position="1"/>
        <end position="21"/>
    </location>
</feature>
<dbReference type="GO" id="GO:0000978">
    <property type="term" value="F:RNA polymerase II cis-regulatory region sequence-specific DNA binding"/>
    <property type="evidence" value="ECO:0007669"/>
    <property type="project" value="TreeGrafter"/>
</dbReference>
<dbReference type="PANTHER" id="PTHR11462">
    <property type="entry name" value="JUN TRANSCRIPTION FACTOR-RELATED"/>
    <property type="match status" value="1"/>
</dbReference>
<evidence type="ECO:0000256" key="1">
    <source>
        <dbReference type="ARBA" id="ARBA00004123"/>
    </source>
</evidence>
<dbReference type="PROSITE" id="PS00036">
    <property type="entry name" value="BZIP_BASIC"/>
    <property type="match status" value="1"/>
</dbReference>
<dbReference type="CDD" id="cd12193">
    <property type="entry name" value="bZIP_GCN4"/>
    <property type="match status" value="1"/>
</dbReference>
<dbReference type="InterPro" id="IPR004827">
    <property type="entry name" value="bZIP"/>
</dbReference>
<keyword evidence="5" id="KW-0238">DNA-binding</keyword>
<dbReference type="GO" id="GO:0001080">
    <property type="term" value="P:nitrogen catabolite activation of transcription from RNA polymerase II promoter"/>
    <property type="evidence" value="ECO:0007669"/>
    <property type="project" value="TreeGrafter"/>
</dbReference>
<evidence type="ECO:0000313" key="14">
    <source>
        <dbReference type="EMBL" id="SPO02646.1"/>
    </source>
</evidence>
<dbReference type="PANTHER" id="PTHR11462:SF35">
    <property type="entry name" value="TRANSCRIPTION FACTOR JRA"/>
    <property type="match status" value="1"/>
</dbReference>
<comment type="similarity">
    <text evidence="9">Belongs to the bZIP family. GCN4 subfamily.</text>
</comment>
<sequence length="255" mass="27960">MSQSGISRPPVPFFSQRPVSVPQSPVGMDFKDIDFDDLHNLEQASSATAYSSPAMASIFDVTGSATGPMGNIGTVSPQDLLIHEPYMSAPNSTALTALTSPSIYNGSPDFNDTFMSPNIDGGDLDNSDPWYSLFPPDGTLDHMRPGQSPNQESSTSESVQSATRQKKRKSTDSTSHTRQASGSGVGSRRREKPLPPITVDDPTDVVAMKRARNTLAARKSRQRKSERFDELERRIQDLEVERDYWKRLAQEHGAA</sequence>
<dbReference type="GO" id="GO:1903833">
    <property type="term" value="P:positive regulation of cellular response to amino acid starvation"/>
    <property type="evidence" value="ECO:0007669"/>
    <property type="project" value="TreeGrafter"/>
</dbReference>
<evidence type="ECO:0000259" key="13">
    <source>
        <dbReference type="PROSITE" id="PS50217"/>
    </source>
</evidence>
<accession>A0AAE8MXQ0</accession>
<dbReference type="GO" id="GO:0005634">
    <property type="term" value="C:nucleus"/>
    <property type="evidence" value="ECO:0007669"/>
    <property type="project" value="UniProtKB-SubCell"/>
</dbReference>
<protein>
    <recommendedName>
        <fullName evidence="10">Cross-pathway control protein 1</fullName>
    </recommendedName>
</protein>
<feature type="coiled-coil region" evidence="11">
    <location>
        <begin position="221"/>
        <end position="248"/>
    </location>
</feature>
<keyword evidence="8" id="KW-0539">Nucleus</keyword>
<name>A0AAE8MXQ0_9PEZI</name>
<evidence type="ECO:0000256" key="10">
    <source>
        <dbReference type="ARBA" id="ARBA00073680"/>
    </source>
</evidence>
<keyword evidence="7" id="KW-0804">Transcription</keyword>
<dbReference type="GO" id="GO:0008652">
    <property type="term" value="P:amino acid biosynthetic process"/>
    <property type="evidence" value="ECO:0007669"/>
    <property type="project" value="UniProtKB-KW"/>
</dbReference>
<comment type="subcellular location">
    <subcellularLocation>
        <location evidence="1">Nucleus</location>
    </subcellularLocation>
</comment>
<dbReference type="Proteomes" id="UP001187682">
    <property type="component" value="Unassembled WGS sequence"/>
</dbReference>
<evidence type="ECO:0000256" key="12">
    <source>
        <dbReference type="SAM" id="MobiDB-lite"/>
    </source>
</evidence>
<evidence type="ECO:0000256" key="3">
    <source>
        <dbReference type="ARBA" id="ARBA00022605"/>
    </source>
</evidence>
<keyword evidence="15" id="KW-1185">Reference proteome</keyword>
<evidence type="ECO:0000256" key="2">
    <source>
        <dbReference type="ARBA" id="ARBA00011195"/>
    </source>
</evidence>
<evidence type="ECO:0000256" key="6">
    <source>
        <dbReference type="ARBA" id="ARBA00023159"/>
    </source>
</evidence>
<evidence type="ECO:0000256" key="7">
    <source>
        <dbReference type="ARBA" id="ARBA00023163"/>
    </source>
</evidence>
<dbReference type="InterPro" id="IPR050946">
    <property type="entry name" value="AP-1_TF_bZIP"/>
</dbReference>
<dbReference type="EMBL" id="ONZQ02000007">
    <property type="protein sequence ID" value="SPO02646.1"/>
    <property type="molecule type" value="Genomic_DNA"/>
</dbReference>
<feature type="compositionally biased region" description="Polar residues" evidence="12">
    <location>
        <begin position="172"/>
        <end position="182"/>
    </location>
</feature>
<comment type="subunit">
    <text evidence="2">Binds DNA as a dimer.</text>
</comment>
<dbReference type="PROSITE" id="PS50217">
    <property type="entry name" value="BZIP"/>
    <property type="match status" value="1"/>
</dbReference>
<dbReference type="Gene3D" id="3.30.160.60">
    <property type="entry name" value="Classic Zinc Finger"/>
    <property type="match status" value="1"/>
</dbReference>
<keyword evidence="11" id="KW-0175">Coiled coil</keyword>
<dbReference type="FunFam" id="3.30.160.60:FF:001491">
    <property type="entry name" value="Cross-pathway control protein A"/>
    <property type="match status" value="1"/>
</dbReference>
<dbReference type="AlphaFoldDB" id="A0AAE8MXQ0"/>
<feature type="domain" description="BZIP" evidence="13">
    <location>
        <begin position="209"/>
        <end position="243"/>
    </location>
</feature>